<accession>A0A4V2XPH8</accession>
<comment type="caution">
    <text evidence="1">The sequence shown here is derived from an EMBL/GenBank/DDBJ whole genome shotgun (WGS) entry which is preliminary data.</text>
</comment>
<dbReference type="InterPro" id="IPR058154">
    <property type="entry name" value="Bxb1_TTP-like"/>
</dbReference>
<dbReference type="EMBL" id="SMKA01000198">
    <property type="protein sequence ID" value="TDC22165.1"/>
    <property type="molecule type" value="Genomic_DNA"/>
</dbReference>
<dbReference type="RefSeq" id="WP_132413093.1">
    <property type="nucleotide sequence ID" value="NZ_SMKA01000198.1"/>
</dbReference>
<name>A0A4V2XPH8_9ACTN</name>
<dbReference type="OrthoDB" id="4130395at2"/>
<dbReference type="Proteomes" id="UP000295075">
    <property type="component" value="Unassembled WGS sequence"/>
</dbReference>
<protein>
    <recommendedName>
        <fullName evidence="3">Phage tail protein</fullName>
    </recommendedName>
</protein>
<keyword evidence="2" id="KW-1185">Reference proteome</keyword>
<organism evidence="1 2">
    <name type="scientific">Kribbella albertanoniae</name>
    <dbReference type="NCBI Taxonomy" id="1266829"/>
    <lineage>
        <taxon>Bacteria</taxon>
        <taxon>Bacillati</taxon>
        <taxon>Actinomycetota</taxon>
        <taxon>Actinomycetes</taxon>
        <taxon>Propionibacteriales</taxon>
        <taxon>Kribbellaceae</taxon>
        <taxon>Kribbella</taxon>
    </lineage>
</organism>
<evidence type="ECO:0000313" key="2">
    <source>
        <dbReference type="Proteomes" id="UP000295075"/>
    </source>
</evidence>
<proteinExistence type="predicted"/>
<evidence type="ECO:0000313" key="1">
    <source>
        <dbReference type="EMBL" id="TDC22165.1"/>
    </source>
</evidence>
<gene>
    <name evidence="1" type="ORF">E1261_31745</name>
</gene>
<dbReference type="Pfam" id="PF25681">
    <property type="entry name" value="Phage_TTP_17"/>
    <property type="match status" value="1"/>
</dbReference>
<reference evidence="1 2" key="1">
    <citation type="submission" date="2019-03" db="EMBL/GenBank/DDBJ databases">
        <title>Draft genome sequences of novel Actinobacteria.</title>
        <authorList>
            <person name="Sahin N."/>
            <person name="Ay H."/>
            <person name="Saygin H."/>
        </authorList>
    </citation>
    <scope>NUCLEOTIDE SEQUENCE [LARGE SCALE GENOMIC DNA]</scope>
    <source>
        <strain evidence="1 2">JCM 30547</strain>
    </source>
</reference>
<evidence type="ECO:0008006" key="3">
    <source>
        <dbReference type="Google" id="ProtNLM"/>
    </source>
</evidence>
<sequence length="189" mass="20463">MPTLDTKPVVGAGGGIYVAPWPTDAPDNFAATAAAPWSYLGLISDDGVNYTPLDEETEDMNVWQMAFPWDVVTTGQASSISAALAQWNRHTVEFMFGGGTWDDTEAATTIFTPPAMGETEDYAVFLKIRTSSAHDVGVFYRRAKVTEREDTTFNKSEMSTLGVTITMLGTEGEAPQLLYFDKAGMVVGP</sequence>
<dbReference type="AlphaFoldDB" id="A0A4V2XPH8"/>